<dbReference type="CDD" id="cd00158">
    <property type="entry name" value="RHOD"/>
    <property type="match status" value="1"/>
</dbReference>
<evidence type="ECO:0000256" key="5">
    <source>
        <dbReference type="PROSITE-ProRule" id="PRU00277"/>
    </source>
</evidence>
<feature type="chain" id="PRO_5046309703" description="Peptidyl-prolyl cis-trans isomerase" evidence="7">
    <location>
        <begin position="22"/>
        <end position="255"/>
    </location>
</feature>
<sequence>MVKTWLAGLALAALLALPAAAQEELQIRDIEKGTGEEANVGETVVVHYTGWLMDGTKFDSSLDRGTPFSFTLGERRVIQGWEQGVEGMQVGGKRELIIPPELGYGAQGAGGVIPPNATLKFEIELLEVKAKKFSSLGNDALKARLAAGATIVDIRRPEEWRETGVLPGSQLLTFFDKNGRVNPQFGAELQKLISGPDDELVLICRTGQRSQVLSQYLADKAGFTNVANVEQGIVSWIESGGNVTQAETPENCWLC</sequence>
<keyword evidence="11" id="KW-1185">Reference proteome</keyword>
<protein>
    <recommendedName>
        <fullName evidence="6">Peptidyl-prolyl cis-trans isomerase</fullName>
        <ecNumber evidence="6">5.2.1.8</ecNumber>
    </recommendedName>
</protein>
<dbReference type="EMBL" id="JALNMJ010000018">
    <property type="protein sequence ID" value="MCK7614766.1"/>
    <property type="molecule type" value="Genomic_DNA"/>
</dbReference>
<dbReference type="Gene3D" id="3.10.50.40">
    <property type="match status" value="1"/>
</dbReference>
<dbReference type="PROSITE" id="PS50059">
    <property type="entry name" value="FKBP_PPIASE"/>
    <property type="match status" value="1"/>
</dbReference>
<accession>A0ABT0GZA5</accession>
<comment type="caution">
    <text evidence="10">The sequence shown here is derived from an EMBL/GenBank/DDBJ whole genome shotgun (WGS) entry which is preliminary data.</text>
</comment>
<dbReference type="InterPro" id="IPR036873">
    <property type="entry name" value="Rhodanese-like_dom_sf"/>
</dbReference>
<dbReference type="Proteomes" id="UP001431221">
    <property type="component" value="Unassembled WGS sequence"/>
</dbReference>
<dbReference type="Pfam" id="PF00254">
    <property type="entry name" value="FKBP_C"/>
    <property type="match status" value="1"/>
</dbReference>
<evidence type="ECO:0000259" key="9">
    <source>
        <dbReference type="PROSITE" id="PS50206"/>
    </source>
</evidence>
<proteinExistence type="inferred from homology"/>
<dbReference type="Pfam" id="PF00581">
    <property type="entry name" value="Rhodanese"/>
    <property type="match status" value="1"/>
</dbReference>
<evidence type="ECO:0000259" key="8">
    <source>
        <dbReference type="PROSITE" id="PS50059"/>
    </source>
</evidence>
<dbReference type="RefSeq" id="WP_248157539.1">
    <property type="nucleotide sequence ID" value="NZ_JALNMJ010000018.1"/>
</dbReference>
<dbReference type="GO" id="GO:0003755">
    <property type="term" value="F:peptidyl-prolyl cis-trans isomerase activity"/>
    <property type="evidence" value="ECO:0007669"/>
    <property type="project" value="UniProtKB-EC"/>
</dbReference>
<evidence type="ECO:0000256" key="4">
    <source>
        <dbReference type="ARBA" id="ARBA00023235"/>
    </source>
</evidence>
<dbReference type="PROSITE" id="PS50206">
    <property type="entry name" value="RHODANESE_3"/>
    <property type="match status" value="1"/>
</dbReference>
<gene>
    <name evidence="10" type="ORF">M0H32_21565</name>
</gene>
<organism evidence="10 11">
    <name type="scientific">Roseibium sediminicola</name>
    <dbReference type="NCBI Taxonomy" id="2933272"/>
    <lineage>
        <taxon>Bacteria</taxon>
        <taxon>Pseudomonadati</taxon>
        <taxon>Pseudomonadota</taxon>
        <taxon>Alphaproteobacteria</taxon>
        <taxon>Hyphomicrobiales</taxon>
        <taxon>Stappiaceae</taxon>
        <taxon>Roseibium</taxon>
    </lineage>
</organism>
<reference evidence="10" key="1">
    <citation type="submission" date="2022-04" db="EMBL/GenBank/DDBJ databases">
        <title>Roseibium sp. CAU 1639 isolated from mud.</title>
        <authorList>
            <person name="Kim W."/>
        </authorList>
    </citation>
    <scope>NUCLEOTIDE SEQUENCE</scope>
    <source>
        <strain evidence="10">CAU 1639</strain>
    </source>
</reference>
<comment type="catalytic activity">
    <reaction evidence="1 5 6">
        <text>[protein]-peptidylproline (omega=180) = [protein]-peptidylproline (omega=0)</text>
        <dbReference type="Rhea" id="RHEA:16237"/>
        <dbReference type="Rhea" id="RHEA-COMP:10747"/>
        <dbReference type="Rhea" id="RHEA-COMP:10748"/>
        <dbReference type="ChEBI" id="CHEBI:83833"/>
        <dbReference type="ChEBI" id="CHEBI:83834"/>
        <dbReference type="EC" id="5.2.1.8"/>
    </reaction>
</comment>
<evidence type="ECO:0000256" key="7">
    <source>
        <dbReference type="SAM" id="SignalP"/>
    </source>
</evidence>
<dbReference type="PANTHER" id="PTHR43811:SF19">
    <property type="entry name" value="39 KDA FK506-BINDING NUCLEAR PROTEIN"/>
    <property type="match status" value="1"/>
</dbReference>
<keyword evidence="4 5" id="KW-0413">Isomerase</keyword>
<feature type="domain" description="Rhodanese" evidence="9">
    <location>
        <begin position="145"/>
        <end position="245"/>
    </location>
</feature>
<dbReference type="SUPFAM" id="SSF52821">
    <property type="entry name" value="Rhodanese/Cell cycle control phosphatase"/>
    <property type="match status" value="1"/>
</dbReference>
<dbReference type="Gene3D" id="3.40.250.10">
    <property type="entry name" value="Rhodanese-like domain"/>
    <property type="match status" value="1"/>
</dbReference>
<evidence type="ECO:0000256" key="2">
    <source>
        <dbReference type="ARBA" id="ARBA00006577"/>
    </source>
</evidence>
<evidence type="ECO:0000256" key="6">
    <source>
        <dbReference type="RuleBase" id="RU003915"/>
    </source>
</evidence>
<dbReference type="InterPro" id="IPR001179">
    <property type="entry name" value="PPIase_FKBP_dom"/>
</dbReference>
<dbReference type="InterPro" id="IPR001763">
    <property type="entry name" value="Rhodanese-like_dom"/>
</dbReference>
<keyword evidence="3 5" id="KW-0697">Rotamase</keyword>
<name>A0ABT0GZA5_9HYPH</name>
<feature type="signal peptide" evidence="7">
    <location>
        <begin position="1"/>
        <end position="21"/>
    </location>
</feature>
<dbReference type="EC" id="5.2.1.8" evidence="6"/>
<dbReference type="InterPro" id="IPR046357">
    <property type="entry name" value="PPIase_dom_sf"/>
</dbReference>
<feature type="domain" description="PPIase FKBP-type" evidence="8">
    <location>
        <begin position="41"/>
        <end position="129"/>
    </location>
</feature>
<dbReference type="SUPFAM" id="SSF54534">
    <property type="entry name" value="FKBP-like"/>
    <property type="match status" value="1"/>
</dbReference>
<evidence type="ECO:0000256" key="1">
    <source>
        <dbReference type="ARBA" id="ARBA00000971"/>
    </source>
</evidence>
<evidence type="ECO:0000313" key="10">
    <source>
        <dbReference type="EMBL" id="MCK7614766.1"/>
    </source>
</evidence>
<dbReference type="SMART" id="SM00450">
    <property type="entry name" value="RHOD"/>
    <property type="match status" value="1"/>
</dbReference>
<evidence type="ECO:0000256" key="3">
    <source>
        <dbReference type="ARBA" id="ARBA00023110"/>
    </source>
</evidence>
<evidence type="ECO:0000313" key="11">
    <source>
        <dbReference type="Proteomes" id="UP001431221"/>
    </source>
</evidence>
<dbReference type="PANTHER" id="PTHR43811">
    <property type="entry name" value="FKBP-TYPE PEPTIDYL-PROLYL CIS-TRANS ISOMERASE FKPA"/>
    <property type="match status" value="1"/>
</dbReference>
<comment type="similarity">
    <text evidence="2 6">Belongs to the FKBP-type PPIase family.</text>
</comment>
<keyword evidence="7" id="KW-0732">Signal</keyword>